<organism evidence="4 5">
    <name type="scientific">Clavibacter michiganensis subsp. michiganensis</name>
    <dbReference type="NCBI Taxonomy" id="33013"/>
    <lineage>
        <taxon>Bacteria</taxon>
        <taxon>Bacillati</taxon>
        <taxon>Actinomycetota</taxon>
        <taxon>Actinomycetes</taxon>
        <taxon>Micrococcales</taxon>
        <taxon>Microbacteriaceae</taxon>
        <taxon>Clavibacter</taxon>
    </lineage>
</organism>
<dbReference type="PANTHER" id="PTHR43808:SF25">
    <property type="entry name" value="PEPTIDASE M20 DIMERISATION DOMAIN-CONTAINING PROTEIN"/>
    <property type="match status" value="1"/>
</dbReference>
<dbReference type="PANTHER" id="PTHR43808">
    <property type="entry name" value="ACETYLORNITHINE DEACETYLASE"/>
    <property type="match status" value="1"/>
</dbReference>
<evidence type="ECO:0000313" key="5">
    <source>
        <dbReference type="Proteomes" id="UP000195062"/>
    </source>
</evidence>
<comment type="caution">
    <text evidence="4">The sequence shown here is derived from an EMBL/GenBank/DDBJ whole genome shotgun (WGS) entry which is preliminary data.</text>
</comment>
<sequence>MPEQGVDAIAHAGLVLRELDALAGPSPRSPPPAARHGCGARLPDPRRLDAATVADSCVLTIERRFLPGQSTADVEAELRAALDAVAARTPDMDVELEVLVARAAFEADVDGPLARAVLDSGARVAGSPVPHRGEPFWTDAGLVHEAGIPCILLGVTGGGAHADEEWAEVDSIRRLADVLEGAILDFCGGDRIVPTSRPIA</sequence>
<name>A0A251XFN5_CLAMM</name>
<feature type="region of interest" description="Disordered" evidence="3">
    <location>
        <begin position="22"/>
        <end position="42"/>
    </location>
</feature>
<dbReference type="GO" id="GO:0016787">
    <property type="term" value="F:hydrolase activity"/>
    <property type="evidence" value="ECO:0007669"/>
    <property type="project" value="UniProtKB-KW"/>
</dbReference>
<gene>
    <name evidence="4" type="ORF">CMMCAS07_13005</name>
</gene>
<dbReference type="InterPro" id="IPR050072">
    <property type="entry name" value="Peptidase_M20A"/>
</dbReference>
<dbReference type="SUPFAM" id="SSF55031">
    <property type="entry name" value="Bacterial exopeptidase dimerisation domain"/>
    <property type="match status" value="1"/>
</dbReference>
<evidence type="ECO:0000313" key="4">
    <source>
        <dbReference type="EMBL" id="OUE01220.1"/>
    </source>
</evidence>
<dbReference type="EMBL" id="MDHH01000003">
    <property type="protein sequence ID" value="OUE01220.1"/>
    <property type="molecule type" value="Genomic_DNA"/>
</dbReference>
<keyword evidence="2" id="KW-0378">Hydrolase</keyword>
<proteinExistence type="predicted"/>
<keyword evidence="5" id="KW-1185">Reference proteome</keyword>
<dbReference type="InterPro" id="IPR002933">
    <property type="entry name" value="Peptidase_M20"/>
</dbReference>
<dbReference type="SUPFAM" id="SSF53187">
    <property type="entry name" value="Zn-dependent exopeptidases"/>
    <property type="match status" value="1"/>
</dbReference>
<dbReference type="Proteomes" id="UP000195062">
    <property type="component" value="Unassembled WGS sequence"/>
</dbReference>
<accession>A0A251XFN5</accession>
<dbReference type="AlphaFoldDB" id="A0A251XFN5"/>
<dbReference type="Pfam" id="PF01546">
    <property type="entry name" value="Peptidase_M20"/>
    <property type="match status" value="1"/>
</dbReference>
<evidence type="ECO:0000256" key="2">
    <source>
        <dbReference type="ARBA" id="ARBA00022801"/>
    </source>
</evidence>
<evidence type="ECO:0000256" key="3">
    <source>
        <dbReference type="SAM" id="MobiDB-lite"/>
    </source>
</evidence>
<keyword evidence="1" id="KW-0479">Metal-binding</keyword>
<dbReference type="Gene3D" id="3.30.70.360">
    <property type="match status" value="1"/>
</dbReference>
<protein>
    <submittedName>
        <fullName evidence="4">Succinyl-diaminopimelate desuccinylase</fullName>
    </submittedName>
</protein>
<dbReference type="GO" id="GO:0046872">
    <property type="term" value="F:metal ion binding"/>
    <property type="evidence" value="ECO:0007669"/>
    <property type="project" value="UniProtKB-KW"/>
</dbReference>
<evidence type="ECO:0000256" key="1">
    <source>
        <dbReference type="ARBA" id="ARBA00022723"/>
    </source>
</evidence>
<reference evidence="4 5" key="1">
    <citation type="submission" date="2016-08" db="EMBL/GenBank/DDBJ databases">
        <title>Genome sequence of Clavibacter michiganensis subsp. michiganensis strain CASJ007.</title>
        <authorList>
            <person name="Thapa S.P."/>
            <person name="Coaker G."/>
        </authorList>
    </citation>
    <scope>NUCLEOTIDE SEQUENCE [LARGE SCALE GENOMIC DNA]</scope>
    <source>
        <strain evidence="4">CASJ007</strain>
    </source>
</reference>
<dbReference type="InterPro" id="IPR036264">
    <property type="entry name" value="Bact_exopeptidase_dim_dom"/>
</dbReference>
<dbReference type="Gene3D" id="3.40.630.10">
    <property type="entry name" value="Zn peptidases"/>
    <property type="match status" value="1"/>
</dbReference>